<dbReference type="SUPFAM" id="SSF46785">
    <property type="entry name" value="Winged helix' DNA-binding domain"/>
    <property type="match status" value="1"/>
</dbReference>
<dbReference type="GO" id="GO:0003677">
    <property type="term" value="F:DNA binding"/>
    <property type="evidence" value="ECO:0007669"/>
    <property type="project" value="InterPro"/>
</dbReference>
<name>A0A5D3JWQ3_9BRAD</name>
<dbReference type="InterPro" id="IPR014710">
    <property type="entry name" value="RmlC-like_jellyroll"/>
</dbReference>
<dbReference type="EMBL" id="VSSS01000125">
    <property type="protein sequence ID" value="TYL82168.1"/>
    <property type="molecule type" value="Genomic_DNA"/>
</dbReference>
<evidence type="ECO:0000313" key="3">
    <source>
        <dbReference type="Proteomes" id="UP000324758"/>
    </source>
</evidence>
<sequence>MPSKSQEICNGSRPQNGLLRSVGAKDFKSLRPHLDQVEVHSGQTLYHPGDAVESVYFPCGQTVVSLGVAVDDDREIDAVLIGREGAAGGFVSRDRQPSYWRAAVKVGGPMVRLSSRRLEETERQSHPLRQLFARYTDCLLAQICQSTACNAAHSIEQRAAKWIIDLIEHTGTEQVPLTHEQFAALLGVGRSYASRVLQGFKADGILDTARGTVMVRDIALLRRKSCECNMWVKKHFAEVLEKTQ</sequence>
<dbReference type="GO" id="GO:0006355">
    <property type="term" value="P:regulation of DNA-templated transcription"/>
    <property type="evidence" value="ECO:0007669"/>
    <property type="project" value="InterPro"/>
</dbReference>
<dbReference type="AlphaFoldDB" id="A0A5D3JWQ3"/>
<feature type="domain" description="HTH crp-type" evidence="1">
    <location>
        <begin position="153"/>
        <end position="219"/>
    </location>
</feature>
<dbReference type="InterPro" id="IPR012318">
    <property type="entry name" value="HTH_CRP"/>
</dbReference>
<dbReference type="Gene3D" id="2.60.120.10">
    <property type="entry name" value="Jelly Rolls"/>
    <property type="match status" value="1"/>
</dbReference>
<keyword evidence="3" id="KW-1185">Reference proteome</keyword>
<dbReference type="RefSeq" id="WP_148779083.1">
    <property type="nucleotide sequence ID" value="NZ_VSSS01000125.1"/>
</dbReference>
<dbReference type="PROSITE" id="PS51063">
    <property type="entry name" value="HTH_CRP_2"/>
    <property type="match status" value="1"/>
</dbReference>
<organism evidence="2 3">
    <name type="scientific">Bradyrhizobium rifense</name>
    <dbReference type="NCBI Taxonomy" id="515499"/>
    <lineage>
        <taxon>Bacteria</taxon>
        <taxon>Pseudomonadati</taxon>
        <taxon>Pseudomonadota</taxon>
        <taxon>Alphaproteobacteria</taxon>
        <taxon>Hyphomicrobiales</taxon>
        <taxon>Nitrobacteraceae</taxon>
        <taxon>Bradyrhizobium</taxon>
    </lineage>
</organism>
<dbReference type="Pfam" id="PF13545">
    <property type="entry name" value="HTH_Crp_2"/>
    <property type="match status" value="1"/>
</dbReference>
<gene>
    <name evidence="2" type="ORF">FXB40_47265</name>
</gene>
<proteinExistence type="predicted"/>
<reference evidence="2 3" key="1">
    <citation type="submission" date="2019-08" db="EMBL/GenBank/DDBJ databases">
        <title>Bradyrhizobium hipponensis sp. nov., a rhizobium isolated from a Lupinus angustifolius root nodule in Tunisia.</title>
        <authorList>
            <person name="Off K."/>
            <person name="Rejili M."/>
            <person name="Mars M."/>
            <person name="Brachmann A."/>
            <person name="Marin M."/>
        </authorList>
    </citation>
    <scope>NUCLEOTIDE SEQUENCE [LARGE SCALE GENOMIC DNA]</scope>
    <source>
        <strain evidence="2 3">CTAW71</strain>
    </source>
</reference>
<evidence type="ECO:0000259" key="1">
    <source>
        <dbReference type="PROSITE" id="PS51063"/>
    </source>
</evidence>
<dbReference type="Proteomes" id="UP000324758">
    <property type="component" value="Unassembled WGS sequence"/>
</dbReference>
<comment type="caution">
    <text evidence="2">The sequence shown here is derived from an EMBL/GenBank/DDBJ whole genome shotgun (WGS) entry which is preliminary data.</text>
</comment>
<evidence type="ECO:0000313" key="2">
    <source>
        <dbReference type="EMBL" id="TYL82168.1"/>
    </source>
</evidence>
<protein>
    <submittedName>
        <fullName evidence="2">Crp/Fnr family transcriptional regulator</fullName>
    </submittedName>
</protein>
<dbReference type="InterPro" id="IPR036390">
    <property type="entry name" value="WH_DNA-bd_sf"/>
</dbReference>
<accession>A0A5D3JWQ3</accession>
<dbReference type="OrthoDB" id="7506088at2"/>